<accession>A0A4Y2F0U9</accession>
<dbReference type="Gene3D" id="3.60.10.10">
    <property type="entry name" value="Endonuclease/exonuclease/phosphatase"/>
    <property type="match status" value="1"/>
</dbReference>
<keyword evidence="3" id="KW-1185">Reference proteome</keyword>
<dbReference type="OrthoDB" id="6431035at2759"/>
<dbReference type="InterPro" id="IPR036691">
    <property type="entry name" value="Endo/exonu/phosph_ase_sf"/>
</dbReference>
<dbReference type="Proteomes" id="UP000499080">
    <property type="component" value="Unassembled WGS sequence"/>
</dbReference>
<comment type="caution">
    <text evidence="2">The sequence shown here is derived from an EMBL/GenBank/DDBJ whole genome shotgun (WGS) entry which is preliminary data.</text>
</comment>
<dbReference type="EMBL" id="BGPR01000740">
    <property type="protein sequence ID" value="GBM33714.1"/>
    <property type="molecule type" value="Genomic_DNA"/>
</dbReference>
<name>A0A4Y2F0U9_ARAVE</name>
<reference evidence="2 3" key="1">
    <citation type="journal article" date="2019" name="Sci. Rep.">
        <title>Orb-weaving spider Araneus ventricosus genome elucidates the spidroin gene catalogue.</title>
        <authorList>
            <person name="Kono N."/>
            <person name="Nakamura H."/>
            <person name="Ohtoshi R."/>
            <person name="Moran D.A.P."/>
            <person name="Shinohara A."/>
            <person name="Yoshida Y."/>
            <person name="Fujiwara M."/>
            <person name="Mori M."/>
            <person name="Tomita M."/>
            <person name="Arakawa K."/>
        </authorList>
    </citation>
    <scope>NUCLEOTIDE SEQUENCE [LARGE SCALE GENOMIC DNA]</scope>
</reference>
<feature type="domain" description="Endonuclease/exonuclease/phosphatase" evidence="1">
    <location>
        <begin position="49"/>
        <end position="158"/>
    </location>
</feature>
<dbReference type="GO" id="GO:0003824">
    <property type="term" value="F:catalytic activity"/>
    <property type="evidence" value="ECO:0007669"/>
    <property type="project" value="InterPro"/>
</dbReference>
<proteinExistence type="predicted"/>
<evidence type="ECO:0000259" key="1">
    <source>
        <dbReference type="Pfam" id="PF14529"/>
    </source>
</evidence>
<dbReference type="Pfam" id="PF14529">
    <property type="entry name" value="Exo_endo_phos_2"/>
    <property type="match status" value="1"/>
</dbReference>
<protein>
    <recommendedName>
        <fullName evidence="1">Endonuclease/exonuclease/phosphatase domain-containing protein</fullName>
    </recommendedName>
</protein>
<organism evidence="2 3">
    <name type="scientific">Araneus ventricosus</name>
    <name type="common">Orbweaver spider</name>
    <name type="synonym">Epeira ventricosa</name>
    <dbReference type="NCBI Taxonomy" id="182803"/>
    <lineage>
        <taxon>Eukaryota</taxon>
        <taxon>Metazoa</taxon>
        <taxon>Ecdysozoa</taxon>
        <taxon>Arthropoda</taxon>
        <taxon>Chelicerata</taxon>
        <taxon>Arachnida</taxon>
        <taxon>Araneae</taxon>
        <taxon>Araneomorphae</taxon>
        <taxon>Entelegynae</taxon>
        <taxon>Araneoidea</taxon>
        <taxon>Araneidae</taxon>
        <taxon>Araneus</taxon>
    </lineage>
</organism>
<dbReference type="AlphaFoldDB" id="A0A4Y2F0U9"/>
<sequence>MYRCDKLNLRGGGITVIEKNDINHHEISFYTSTFETSTFVIELAKCREITIASIYRTPHGRTDTAELNKIFCNNYQVICFGDFRAKHPSLSVSRSNKTSQIIYDWVKYSNLLIIAPPLLTYFSLTHTTNSTLDYAIVKNFSAAEATSINVHRSDHNPVFYEFQLAGFLPVHLRVLATTNLQRFQVILTFTNPDNPNIKSTQDIANGIAKL</sequence>
<gene>
    <name evidence="2" type="ORF">AVEN_47024_1</name>
</gene>
<dbReference type="SUPFAM" id="SSF56219">
    <property type="entry name" value="DNase I-like"/>
    <property type="match status" value="1"/>
</dbReference>
<evidence type="ECO:0000313" key="3">
    <source>
        <dbReference type="Proteomes" id="UP000499080"/>
    </source>
</evidence>
<evidence type="ECO:0000313" key="2">
    <source>
        <dbReference type="EMBL" id="GBM33714.1"/>
    </source>
</evidence>
<dbReference type="InterPro" id="IPR005135">
    <property type="entry name" value="Endo/exonuclease/phosphatase"/>
</dbReference>